<dbReference type="PANTHER" id="PTHR43065:SF42">
    <property type="entry name" value="TWO-COMPONENT SENSOR PPRA"/>
    <property type="match status" value="1"/>
</dbReference>
<dbReference type="Gene3D" id="3.30.450.20">
    <property type="entry name" value="PAS domain"/>
    <property type="match status" value="1"/>
</dbReference>
<comment type="caution">
    <text evidence="9">The sequence shown here is derived from an EMBL/GenBank/DDBJ whole genome shotgun (WGS) entry which is preliminary data.</text>
</comment>
<dbReference type="SUPFAM" id="SSF52172">
    <property type="entry name" value="CheY-like"/>
    <property type="match status" value="1"/>
</dbReference>
<dbReference type="CDD" id="cd18161">
    <property type="entry name" value="REC_hyHK_blue-like"/>
    <property type="match status" value="1"/>
</dbReference>
<organism evidence="9 10">
    <name type="scientific">Phytopseudomonas dryadis</name>
    <dbReference type="NCBI Taxonomy" id="2487520"/>
    <lineage>
        <taxon>Bacteria</taxon>
        <taxon>Pseudomonadati</taxon>
        <taxon>Pseudomonadota</taxon>
        <taxon>Gammaproteobacteria</taxon>
        <taxon>Pseudomonadales</taxon>
        <taxon>Pseudomonadaceae</taxon>
        <taxon>Phytopseudomonas</taxon>
    </lineage>
</organism>
<dbReference type="PROSITE" id="PS50110">
    <property type="entry name" value="RESPONSE_REGULATORY"/>
    <property type="match status" value="1"/>
</dbReference>
<dbReference type="PRINTS" id="PR00344">
    <property type="entry name" value="BCTRLSENSOR"/>
</dbReference>
<dbReference type="SMART" id="SM00091">
    <property type="entry name" value="PAS"/>
    <property type="match status" value="1"/>
</dbReference>
<dbReference type="NCBIfam" id="TIGR00229">
    <property type="entry name" value="sensory_box"/>
    <property type="match status" value="1"/>
</dbReference>
<dbReference type="PROSITE" id="PS50112">
    <property type="entry name" value="PAS"/>
    <property type="match status" value="1"/>
</dbReference>
<dbReference type="SUPFAM" id="SSF55874">
    <property type="entry name" value="ATPase domain of HSP90 chaperone/DNA topoisomerase II/histidine kinase"/>
    <property type="match status" value="1"/>
</dbReference>
<gene>
    <name evidence="9" type="ORF">DNK44_25505</name>
</gene>
<sequence>MHAHASLPPSEPQPAAALAGTQATHEHERLWALSQDLLCVTDLAGRLQSINLAWSETLGWSSHDLLGRSTRWLEHPDDQPGSEHTRQTLAKGGKVRRFEHRLRHRDGSYRWIAWSATPGAAFLYGSGRDISGEKHTEQTLHQAEEALATTQQMEALGQFTGGVAHDFNNLLAGIIVSLDLIERRLQPGPRAEVARFLSAASTSAQRGATLTSNLLAFARRQSLDIQPIQINRLIRAMLPSLRAQAGAGVSLHLQLAAAPGNTASDAEQLHKAMLHLIDNARDAMPNGGRLEIGSEHVQVSDDTRCADLPPGDYIALSVRDNGCGMDAHTLAHAFDPFFTTKRIGQASGLGLSMVYGFMKQSGGQIRLHSEIDQGTCVTLYFHRGITVPEQEPSSQPDAQASAPQQRILLVEDSDVVRMLTLEVLEELGYNVLEASDAQQALPILQSDERIDLLMTDIGLPGMNGQELAAAARRLRPELKVLFASGYAEIVDIDGSELATQMDMIGKPFSLNDLRDKVQGMLGA</sequence>
<dbReference type="InterPro" id="IPR036890">
    <property type="entry name" value="HATPase_C_sf"/>
</dbReference>
<dbReference type="GO" id="GO:0000155">
    <property type="term" value="F:phosphorelay sensor kinase activity"/>
    <property type="evidence" value="ECO:0007669"/>
    <property type="project" value="InterPro"/>
</dbReference>
<dbReference type="InterPro" id="IPR000014">
    <property type="entry name" value="PAS"/>
</dbReference>
<dbReference type="AlphaFoldDB" id="A0A4Q9QRK3"/>
<dbReference type="Gene3D" id="3.30.565.10">
    <property type="entry name" value="Histidine kinase-like ATPase, C-terminal domain"/>
    <property type="match status" value="1"/>
</dbReference>
<dbReference type="CDD" id="cd00130">
    <property type="entry name" value="PAS"/>
    <property type="match status" value="1"/>
</dbReference>
<dbReference type="InterPro" id="IPR003594">
    <property type="entry name" value="HATPase_dom"/>
</dbReference>
<dbReference type="CDD" id="cd00082">
    <property type="entry name" value="HisKA"/>
    <property type="match status" value="1"/>
</dbReference>
<protein>
    <recommendedName>
        <fullName evidence="2">histidine kinase</fullName>
        <ecNumber evidence="2">2.7.13.3</ecNumber>
    </recommendedName>
</protein>
<evidence type="ECO:0000313" key="10">
    <source>
        <dbReference type="Proteomes" id="UP000293172"/>
    </source>
</evidence>
<feature type="modified residue" description="4-aspartylphosphate" evidence="4">
    <location>
        <position position="456"/>
    </location>
</feature>
<dbReference type="SMART" id="SM00448">
    <property type="entry name" value="REC"/>
    <property type="match status" value="1"/>
</dbReference>
<dbReference type="Gene3D" id="1.10.287.130">
    <property type="match status" value="1"/>
</dbReference>
<dbReference type="EC" id="2.7.13.3" evidence="2"/>
<feature type="region of interest" description="Disordered" evidence="5">
    <location>
        <begin position="71"/>
        <end position="93"/>
    </location>
</feature>
<name>A0A4Q9QRK3_9GAMM</name>
<evidence type="ECO:0000256" key="2">
    <source>
        <dbReference type="ARBA" id="ARBA00012438"/>
    </source>
</evidence>
<dbReference type="InterPro" id="IPR035965">
    <property type="entry name" value="PAS-like_dom_sf"/>
</dbReference>
<comment type="catalytic activity">
    <reaction evidence="1">
        <text>ATP + protein L-histidine = ADP + protein N-phospho-L-histidine.</text>
        <dbReference type="EC" id="2.7.13.3"/>
    </reaction>
</comment>
<feature type="compositionally biased region" description="Basic and acidic residues" evidence="5">
    <location>
        <begin position="71"/>
        <end position="86"/>
    </location>
</feature>
<keyword evidence="3 4" id="KW-0597">Phosphoprotein</keyword>
<dbReference type="Gene3D" id="3.40.50.2300">
    <property type="match status" value="1"/>
</dbReference>
<dbReference type="Pfam" id="PF00512">
    <property type="entry name" value="HisKA"/>
    <property type="match status" value="1"/>
</dbReference>
<accession>A0A4Q9QRK3</accession>
<evidence type="ECO:0000256" key="4">
    <source>
        <dbReference type="PROSITE-ProRule" id="PRU00169"/>
    </source>
</evidence>
<dbReference type="InterPro" id="IPR001789">
    <property type="entry name" value="Sig_transdc_resp-reg_receiver"/>
</dbReference>
<dbReference type="InterPro" id="IPR036097">
    <property type="entry name" value="HisK_dim/P_sf"/>
</dbReference>
<dbReference type="Pfam" id="PF08447">
    <property type="entry name" value="PAS_3"/>
    <property type="match status" value="1"/>
</dbReference>
<feature type="domain" description="PAS" evidence="8">
    <location>
        <begin position="40"/>
        <end position="93"/>
    </location>
</feature>
<reference evidence="9 10" key="1">
    <citation type="submission" date="2018-06" db="EMBL/GenBank/DDBJ databases">
        <title>Three novel Pseudomonas species isolated from symptomatic oak.</title>
        <authorList>
            <person name="Bueno-Gonzalez V."/>
            <person name="Brady C."/>
        </authorList>
    </citation>
    <scope>NUCLEOTIDE SEQUENCE [LARGE SCALE GENOMIC DNA]</scope>
    <source>
        <strain evidence="9 10">P6B</strain>
    </source>
</reference>
<evidence type="ECO:0000313" key="9">
    <source>
        <dbReference type="EMBL" id="TBU83808.1"/>
    </source>
</evidence>
<dbReference type="SUPFAM" id="SSF47384">
    <property type="entry name" value="Homodimeric domain of signal transducing histidine kinase"/>
    <property type="match status" value="1"/>
</dbReference>
<dbReference type="SMART" id="SM00388">
    <property type="entry name" value="HisKA"/>
    <property type="match status" value="1"/>
</dbReference>
<dbReference type="InterPro" id="IPR013655">
    <property type="entry name" value="PAS_fold_3"/>
</dbReference>
<dbReference type="InterPro" id="IPR003661">
    <property type="entry name" value="HisK_dim/P_dom"/>
</dbReference>
<dbReference type="OrthoDB" id="9772100at2"/>
<dbReference type="InterPro" id="IPR011006">
    <property type="entry name" value="CheY-like_superfamily"/>
</dbReference>
<dbReference type="Pfam" id="PF00072">
    <property type="entry name" value="Response_reg"/>
    <property type="match status" value="1"/>
</dbReference>
<dbReference type="Proteomes" id="UP000293172">
    <property type="component" value="Unassembled WGS sequence"/>
</dbReference>
<feature type="domain" description="Histidine kinase" evidence="6">
    <location>
        <begin position="162"/>
        <end position="385"/>
    </location>
</feature>
<evidence type="ECO:0000259" key="7">
    <source>
        <dbReference type="PROSITE" id="PS50110"/>
    </source>
</evidence>
<evidence type="ECO:0000256" key="1">
    <source>
        <dbReference type="ARBA" id="ARBA00000085"/>
    </source>
</evidence>
<dbReference type="PANTHER" id="PTHR43065">
    <property type="entry name" value="SENSOR HISTIDINE KINASE"/>
    <property type="match status" value="1"/>
</dbReference>
<proteinExistence type="predicted"/>
<evidence type="ECO:0000256" key="5">
    <source>
        <dbReference type="SAM" id="MobiDB-lite"/>
    </source>
</evidence>
<dbReference type="PROSITE" id="PS50109">
    <property type="entry name" value="HIS_KIN"/>
    <property type="match status" value="1"/>
</dbReference>
<dbReference type="SMART" id="SM00387">
    <property type="entry name" value="HATPase_c"/>
    <property type="match status" value="1"/>
</dbReference>
<evidence type="ECO:0000259" key="6">
    <source>
        <dbReference type="PROSITE" id="PS50109"/>
    </source>
</evidence>
<dbReference type="Pfam" id="PF02518">
    <property type="entry name" value="HATPase_c"/>
    <property type="match status" value="1"/>
</dbReference>
<dbReference type="EMBL" id="QJUL01000071">
    <property type="protein sequence ID" value="TBU83808.1"/>
    <property type="molecule type" value="Genomic_DNA"/>
</dbReference>
<dbReference type="InterPro" id="IPR004358">
    <property type="entry name" value="Sig_transdc_His_kin-like_C"/>
</dbReference>
<evidence type="ECO:0000256" key="3">
    <source>
        <dbReference type="ARBA" id="ARBA00022553"/>
    </source>
</evidence>
<dbReference type="InterPro" id="IPR005467">
    <property type="entry name" value="His_kinase_dom"/>
</dbReference>
<dbReference type="SUPFAM" id="SSF55785">
    <property type="entry name" value="PYP-like sensor domain (PAS domain)"/>
    <property type="match status" value="1"/>
</dbReference>
<feature type="domain" description="Response regulatory" evidence="7">
    <location>
        <begin position="406"/>
        <end position="521"/>
    </location>
</feature>
<evidence type="ECO:0000259" key="8">
    <source>
        <dbReference type="PROSITE" id="PS50112"/>
    </source>
</evidence>
<feature type="region of interest" description="Disordered" evidence="5">
    <location>
        <begin position="1"/>
        <end position="22"/>
    </location>
</feature>